<dbReference type="InterPro" id="IPR000668">
    <property type="entry name" value="Peptidase_C1A_C"/>
</dbReference>
<dbReference type="PROSITE" id="PS00139">
    <property type="entry name" value="THIOL_PROTEASE_CYS"/>
    <property type="match status" value="1"/>
</dbReference>
<dbReference type="InterPro" id="IPR039417">
    <property type="entry name" value="Peptidase_C1A_papain-like"/>
</dbReference>
<comment type="similarity">
    <text evidence="1">Belongs to the peptidase C1 family.</text>
</comment>
<dbReference type="InterPro" id="IPR014044">
    <property type="entry name" value="CAP_dom"/>
</dbReference>
<feature type="compositionally biased region" description="Basic residues" evidence="3">
    <location>
        <begin position="541"/>
        <end position="569"/>
    </location>
</feature>
<feature type="compositionally biased region" description="Low complexity" evidence="3">
    <location>
        <begin position="512"/>
        <end position="540"/>
    </location>
</feature>
<dbReference type="Proteomes" id="UP000286510">
    <property type="component" value="Unassembled WGS sequence"/>
</dbReference>
<accession>A0A418FLS0</accession>
<dbReference type="GO" id="GO:0006508">
    <property type="term" value="P:proteolysis"/>
    <property type="evidence" value="ECO:0007669"/>
    <property type="project" value="InterPro"/>
</dbReference>
<sequence length="759" mass="82252">MKASLALSTALATTASAARQIFKSLSSSDQTSLEQQLDKWKELYGPIARANGFFPRTNSESARVNGHSIDELERFHHTVQEVKRATTINPKAEFSPFNQFALMTDEEFKGMLMKSFAGQNVTDAAPLPELANERASAADWSTSQCNSPVPNQGQCGSCWAFATIGAVETAHCLATGELLDLSEQQLISCSKNAPNQGCNGGNPSPAIDWLQQGVCTEESYPYKSGKGGQTGTCETSCTKKKLSIGKTKQTTGEGSLMTVLGRQPATVFVESANAVWRNYKSGIVSQCPGAQSDHAVIAVGYNDEYFKIKNSWGTEWGDKGYIYLKRGMTDKGTCNVAHRIAYPELTGSAPSSNPTPSSNQQPTESTRKPSSSAPKPSSDTPMTPSSSKPTYPTRRPFPSSFPPKPSNDSPMTPSSSKPTYPTRRPFPSSFPPKPSNDSPMKPSSSKPTYPTRRPFPSSFPPKPSNDSPMKPSSSKPTYPTRRPFPSSFPPKPSNDSPMKPSSSKPTYPTRKPSPSSIVPKPSKHTPMTSTPNPSSNTPTTTKRRCTKRPKPTKKPKPTTKKPKPTTKKPKPTDPSPSYTPSPTTYAPKPTTKPSSTYAPTPSGNGVKDQLIAQTNKIRAAHGIGPVTWNDELEPKMRAWAEDCPGFTHGGPPGWQNLATYTKCESSGKDCTKVVGASWLWYDQEETFWNYDNNSCNGGWAKCGHFSNMMSPEVKSMACGWSECGNGNHVWCNYDTPVKNPKVGKITGMTKAELKASLTA</sequence>
<evidence type="ECO:0000313" key="7">
    <source>
        <dbReference type="Proteomes" id="UP000286510"/>
    </source>
</evidence>
<reference evidence="6 7" key="1">
    <citation type="submission" date="2018-08" db="EMBL/GenBank/DDBJ databases">
        <title>Aphanomyces genome sequencing and annotation.</title>
        <authorList>
            <person name="Minardi D."/>
            <person name="Oidtmann B."/>
            <person name="Van Der Giezen M."/>
            <person name="Studholme D.J."/>
        </authorList>
    </citation>
    <scope>NUCLEOTIDE SEQUENCE [LARGE SCALE GENOMIC DNA]</scope>
    <source>
        <strain evidence="6 7">FDL457</strain>
    </source>
</reference>
<dbReference type="SUPFAM" id="SSF54001">
    <property type="entry name" value="Cysteine proteinases"/>
    <property type="match status" value="1"/>
</dbReference>
<evidence type="ECO:0000256" key="2">
    <source>
        <dbReference type="ARBA" id="ARBA00023145"/>
    </source>
</evidence>
<proteinExistence type="inferred from homology"/>
<dbReference type="InterPro" id="IPR035940">
    <property type="entry name" value="CAP_sf"/>
</dbReference>
<dbReference type="CDD" id="cd02248">
    <property type="entry name" value="Peptidase_C1A"/>
    <property type="match status" value="1"/>
</dbReference>
<dbReference type="SMART" id="SM00645">
    <property type="entry name" value="Pept_C1"/>
    <property type="match status" value="1"/>
</dbReference>
<dbReference type="VEuPathDB" id="FungiDB:H257_14673"/>
<evidence type="ECO:0000256" key="3">
    <source>
        <dbReference type="SAM" id="MobiDB-lite"/>
    </source>
</evidence>
<evidence type="ECO:0000313" key="6">
    <source>
        <dbReference type="EMBL" id="RHZ31690.1"/>
    </source>
</evidence>
<dbReference type="PANTHER" id="PTHR12411">
    <property type="entry name" value="CYSTEINE PROTEASE FAMILY C1-RELATED"/>
    <property type="match status" value="1"/>
</dbReference>
<keyword evidence="2" id="KW-0865">Zymogen</keyword>
<feature type="compositionally biased region" description="Low complexity" evidence="3">
    <location>
        <begin position="350"/>
        <end position="398"/>
    </location>
</feature>
<dbReference type="Pfam" id="PF00112">
    <property type="entry name" value="Peptidase_C1"/>
    <property type="match status" value="1"/>
</dbReference>
<dbReference type="AlphaFoldDB" id="A0A418FLS0"/>
<feature type="region of interest" description="Disordered" evidence="3">
    <location>
        <begin position="345"/>
        <end position="607"/>
    </location>
</feature>
<evidence type="ECO:0000259" key="5">
    <source>
        <dbReference type="SMART" id="SM00645"/>
    </source>
</evidence>
<dbReference type="Pfam" id="PF00188">
    <property type="entry name" value="CAP"/>
    <property type="match status" value="1"/>
</dbReference>
<dbReference type="InterPro" id="IPR038765">
    <property type="entry name" value="Papain-like_cys_pep_sf"/>
</dbReference>
<dbReference type="EMBL" id="QUTF01010562">
    <property type="protein sequence ID" value="RHZ31690.1"/>
    <property type="molecule type" value="Genomic_DNA"/>
</dbReference>
<dbReference type="InterPro" id="IPR000169">
    <property type="entry name" value="Pept_cys_AS"/>
</dbReference>
<dbReference type="SUPFAM" id="SSF55797">
    <property type="entry name" value="PR-1-like"/>
    <property type="match status" value="1"/>
</dbReference>
<feature type="domain" description="Peptidase C1A papain C-terminal" evidence="5">
    <location>
        <begin position="134"/>
        <end position="344"/>
    </location>
</feature>
<evidence type="ECO:0000256" key="1">
    <source>
        <dbReference type="ARBA" id="ARBA00008455"/>
    </source>
</evidence>
<dbReference type="Gene3D" id="3.40.33.10">
    <property type="entry name" value="CAP"/>
    <property type="match status" value="1"/>
</dbReference>
<feature type="domain" description="SCP" evidence="4">
    <location>
        <begin position="605"/>
        <end position="741"/>
    </location>
</feature>
<dbReference type="PRINTS" id="PR01217">
    <property type="entry name" value="PRICHEXTENSN"/>
</dbReference>
<dbReference type="InterPro" id="IPR013128">
    <property type="entry name" value="Peptidase_C1A"/>
</dbReference>
<dbReference type="GO" id="GO:0008234">
    <property type="term" value="F:cysteine-type peptidase activity"/>
    <property type="evidence" value="ECO:0007669"/>
    <property type="project" value="InterPro"/>
</dbReference>
<name>A0A418FLS0_APHAT</name>
<evidence type="ECO:0008006" key="8">
    <source>
        <dbReference type="Google" id="ProtNLM"/>
    </source>
</evidence>
<dbReference type="Gene3D" id="3.90.70.10">
    <property type="entry name" value="Cysteine proteinases"/>
    <property type="match status" value="1"/>
</dbReference>
<gene>
    <name evidence="6" type="ORF">DYB26_010308</name>
</gene>
<dbReference type="SMART" id="SM00198">
    <property type="entry name" value="SCP"/>
    <property type="match status" value="1"/>
</dbReference>
<evidence type="ECO:0000259" key="4">
    <source>
        <dbReference type="SMART" id="SM00198"/>
    </source>
</evidence>
<protein>
    <recommendedName>
        <fullName evidence="8">Peptidase C1A papain C-terminal domain-containing protein</fullName>
    </recommendedName>
</protein>
<organism evidence="6 7">
    <name type="scientific">Aphanomyces astaci</name>
    <name type="common">Crayfish plague agent</name>
    <dbReference type="NCBI Taxonomy" id="112090"/>
    <lineage>
        <taxon>Eukaryota</taxon>
        <taxon>Sar</taxon>
        <taxon>Stramenopiles</taxon>
        <taxon>Oomycota</taxon>
        <taxon>Saprolegniomycetes</taxon>
        <taxon>Saprolegniales</taxon>
        <taxon>Verrucalvaceae</taxon>
        <taxon>Aphanomyces</taxon>
    </lineage>
</organism>
<comment type="caution">
    <text evidence="6">The sequence shown here is derived from an EMBL/GenBank/DDBJ whole genome shotgun (WGS) entry which is preliminary data.</text>
</comment>
<feature type="compositionally biased region" description="Low complexity" evidence="3">
    <location>
        <begin position="580"/>
        <end position="602"/>
    </location>
</feature>